<keyword evidence="1" id="KW-1133">Transmembrane helix</keyword>
<dbReference type="AlphaFoldDB" id="A0A4Y8ZNZ6"/>
<dbReference type="PRINTS" id="PR00834">
    <property type="entry name" value="PROTEASES2C"/>
</dbReference>
<comment type="caution">
    <text evidence="3">The sequence shown here is derived from an EMBL/GenBank/DDBJ whole genome shotgun (WGS) entry which is preliminary data.</text>
</comment>
<proteinExistence type="predicted"/>
<protein>
    <submittedName>
        <fullName evidence="3">Serine protease</fullName>
    </submittedName>
</protein>
<evidence type="ECO:0000313" key="3">
    <source>
        <dbReference type="EMBL" id="TFI57731.1"/>
    </source>
</evidence>
<dbReference type="Gene3D" id="2.40.10.10">
    <property type="entry name" value="Trypsin-like serine proteases"/>
    <property type="match status" value="2"/>
</dbReference>
<evidence type="ECO:0000256" key="2">
    <source>
        <dbReference type="SAM" id="SignalP"/>
    </source>
</evidence>
<feature type="transmembrane region" description="Helical" evidence="1">
    <location>
        <begin position="322"/>
        <end position="341"/>
    </location>
</feature>
<feature type="chain" id="PRO_5021274595" evidence="2">
    <location>
        <begin position="23"/>
        <end position="500"/>
    </location>
</feature>
<keyword evidence="2" id="KW-0732">Signal</keyword>
<evidence type="ECO:0000313" key="4">
    <source>
        <dbReference type="Proteomes" id="UP000298213"/>
    </source>
</evidence>
<dbReference type="InterPro" id="IPR043504">
    <property type="entry name" value="Peptidase_S1_PA_chymotrypsin"/>
</dbReference>
<dbReference type="SUPFAM" id="SSF50494">
    <property type="entry name" value="Trypsin-like serine proteases"/>
    <property type="match status" value="1"/>
</dbReference>
<feature type="transmembrane region" description="Helical" evidence="1">
    <location>
        <begin position="293"/>
        <end position="315"/>
    </location>
</feature>
<accession>A0A4Y8ZNZ6</accession>
<keyword evidence="1" id="KW-0472">Membrane</keyword>
<dbReference type="OrthoDB" id="9766361at2"/>
<dbReference type="RefSeq" id="WP_135087623.1">
    <property type="nucleotide sequence ID" value="NZ_SPDV01000026.1"/>
</dbReference>
<reference evidence="3 4" key="1">
    <citation type="submission" date="2019-03" db="EMBL/GenBank/DDBJ databases">
        <title>Genome sequence of Sphingomonas sp. 17J27-24.</title>
        <authorList>
            <person name="Kim M."/>
            <person name="Maeng S."/>
            <person name="Sathiyaraj S."/>
        </authorList>
    </citation>
    <scope>NUCLEOTIDE SEQUENCE [LARGE SCALE GENOMIC DNA]</scope>
    <source>
        <strain evidence="3 4">17J27-24</strain>
    </source>
</reference>
<evidence type="ECO:0000256" key="1">
    <source>
        <dbReference type="SAM" id="Phobius"/>
    </source>
</evidence>
<name>A0A4Y8ZNZ6_9SPHN</name>
<dbReference type="Pfam" id="PF13365">
    <property type="entry name" value="Trypsin_2"/>
    <property type="match status" value="1"/>
</dbReference>
<dbReference type="PANTHER" id="PTHR43019:SF23">
    <property type="entry name" value="PROTEASE DO-LIKE 5, CHLOROPLASTIC"/>
    <property type="match status" value="1"/>
</dbReference>
<keyword evidence="1" id="KW-0812">Transmembrane</keyword>
<dbReference type="EMBL" id="SPDV01000026">
    <property type="protein sequence ID" value="TFI57731.1"/>
    <property type="molecule type" value="Genomic_DNA"/>
</dbReference>
<feature type="signal peptide" evidence="2">
    <location>
        <begin position="1"/>
        <end position="22"/>
    </location>
</feature>
<dbReference type="GO" id="GO:0006508">
    <property type="term" value="P:proteolysis"/>
    <property type="evidence" value="ECO:0007669"/>
    <property type="project" value="UniProtKB-KW"/>
</dbReference>
<dbReference type="Proteomes" id="UP000298213">
    <property type="component" value="Unassembled WGS sequence"/>
</dbReference>
<keyword evidence="3" id="KW-0645">Protease</keyword>
<dbReference type="InterPro" id="IPR009003">
    <property type="entry name" value="Peptidase_S1_PA"/>
</dbReference>
<sequence>MARLALILVFLLALPLASPARADDISATARSVVRVVTVAIDGEEVVGFGHGSGFAVAANRIVTNAHVVALAAEHPENVAIGVVPSEGSKSYGARLVAFDPARDLALLELNEGRLPPAALYMGPLEEGGQVVALGYPGNVDLATARSAEDYITPQAPTRSQGNYSNERMVDGIHSLLHTASIARGNSGGPLLDSCGRILGVNTFITRGEEGDAPFGFAIANRELAVFLQAARQRFQAVSGACVSMAERLSAEQAREDQARTRAEAGEQAAREQARQAALAHARAANEDARENRLAVAIVLGLLGLVAFGGAGLMAYKDRMRPAAILAGGGTLLVLGAVLAFLSRPARDDLDVAAAELPEQKKIAAVEPTGRSVCRLVENRSRVTVSSTADVELDWQAGGCMNGRTQYARAGDVWRRVLVPSGEATVSILEYRPAAGEYVVTRYLMSAEAMAEARRLRAGINIKACSADQEEVAILGDRQDTIRSSLPELPNERLVYRCSRE</sequence>
<organism evidence="3 4">
    <name type="scientific">Sphingomonas parva</name>
    <dbReference type="NCBI Taxonomy" id="2555898"/>
    <lineage>
        <taxon>Bacteria</taxon>
        <taxon>Pseudomonadati</taxon>
        <taxon>Pseudomonadota</taxon>
        <taxon>Alphaproteobacteria</taxon>
        <taxon>Sphingomonadales</taxon>
        <taxon>Sphingomonadaceae</taxon>
        <taxon>Sphingomonas</taxon>
    </lineage>
</organism>
<keyword evidence="3" id="KW-0378">Hydrolase</keyword>
<dbReference type="GO" id="GO:0004252">
    <property type="term" value="F:serine-type endopeptidase activity"/>
    <property type="evidence" value="ECO:0007669"/>
    <property type="project" value="InterPro"/>
</dbReference>
<gene>
    <name evidence="3" type="ORF">E2493_13435</name>
</gene>
<dbReference type="PANTHER" id="PTHR43019">
    <property type="entry name" value="SERINE ENDOPROTEASE DEGS"/>
    <property type="match status" value="1"/>
</dbReference>
<dbReference type="InterPro" id="IPR001940">
    <property type="entry name" value="Peptidase_S1C"/>
</dbReference>
<keyword evidence="4" id="KW-1185">Reference proteome</keyword>